<feature type="compositionally biased region" description="Basic and acidic residues" evidence="1">
    <location>
        <begin position="241"/>
        <end position="273"/>
    </location>
</feature>
<name>A0AAD5WVR8_9PEZI</name>
<dbReference type="SMART" id="SM00506">
    <property type="entry name" value="A1pp"/>
    <property type="match status" value="1"/>
</dbReference>
<dbReference type="PANTHER" id="PTHR11106">
    <property type="entry name" value="GANGLIOSIDE INDUCED DIFFERENTIATION ASSOCIATED PROTEIN 2-RELATED"/>
    <property type="match status" value="1"/>
</dbReference>
<feature type="domain" description="Macro" evidence="2">
    <location>
        <begin position="35"/>
        <end position="217"/>
    </location>
</feature>
<proteinExistence type="predicted"/>
<evidence type="ECO:0000313" key="4">
    <source>
        <dbReference type="Proteomes" id="UP001201980"/>
    </source>
</evidence>
<dbReference type="SUPFAM" id="SSF52949">
    <property type="entry name" value="Macro domain-like"/>
    <property type="match status" value="1"/>
</dbReference>
<evidence type="ECO:0000256" key="1">
    <source>
        <dbReference type="SAM" id="MobiDB-lite"/>
    </source>
</evidence>
<dbReference type="InterPro" id="IPR002589">
    <property type="entry name" value="Macro_dom"/>
</dbReference>
<dbReference type="CDD" id="cd02908">
    <property type="entry name" value="Macro_OAADPr_deacetylase"/>
    <property type="match status" value="1"/>
</dbReference>
<dbReference type="InterPro" id="IPR043472">
    <property type="entry name" value="Macro_dom-like"/>
</dbReference>
<organism evidence="3 4">
    <name type="scientific">Zalerion maritima</name>
    <dbReference type="NCBI Taxonomy" id="339359"/>
    <lineage>
        <taxon>Eukaryota</taxon>
        <taxon>Fungi</taxon>
        <taxon>Dikarya</taxon>
        <taxon>Ascomycota</taxon>
        <taxon>Pezizomycotina</taxon>
        <taxon>Sordariomycetes</taxon>
        <taxon>Lulworthiomycetidae</taxon>
        <taxon>Lulworthiales</taxon>
        <taxon>Lulworthiaceae</taxon>
        <taxon>Zalerion</taxon>
    </lineage>
</organism>
<feature type="compositionally biased region" description="Low complexity" evidence="1">
    <location>
        <begin position="225"/>
        <end position="239"/>
    </location>
</feature>
<dbReference type="Pfam" id="PF01661">
    <property type="entry name" value="Macro"/>
    <property type="match status" value="1"/>
</dbReference>
<dbReference type="EMBL" id="JAKWBI020000071">
    <property type="protein sequence ID" value="KAJ2903784.1"/>
    <property type="molecule type" value="Genomic_DNA"/>
</dbReference>
<reference evidence="3" key="1">
    <citation type="submission" date="2022-07" db="EMBL/GenBank/DDBJ databases">
        <title>Draft genome sequence of Zalerion maritima ATCC 34329, a (micro)plastics degrading marine fungus.</title>
        <authorList>
            <person name="Paco A."/>
            <person name="Goncalves M.F.M."/>
            <person name="Rocha-Santos T.A.P."/>
            <person name="Alves A."/>
        </authorList>
    </citation>
    <scope>NUCLEOTIDE SEQUENCE</scope>
    <source>
        <strain evidence="3">ATCC 34329</strain>
    </source>
</reference>
<evidence type="ECO:0000259" key="2">
    <source>
        <dbReference type="PROSITE" id="PS51154"/>
    </source>
</evidence>
<accession>A0AAD5WVR8</accession>
<dbReference type="PROSITE" id="PS51154">
    <property type="entry name" value="MACRO"/>
    <property type="match status" value="1"/>
</dbReference>
<dbReference type="Gene3D" id="3.40.220.10">
    <property type="entry name" value="Leucine Aminopeptidase, subunit E, domain 1"/>
    <property type="match status" value="1"/>
</dbReference>
<comment type="caution">
    <text evidence="3">The sequence shown here is derived from an EMBL/GenBank/DDBJ whole genome shotgun (WGS) entry which is preliminary data.</text>
</comment>
<feature type="compositionally biased region" description="Basic and acidic residues" evidence="1">
    <location>
        <begin position="280"/>
        <end position="300"/>
    </location>
</feature>
<keyword evidence="4" id="KW-1185">Reference proteome</keyword>
<dbReference type="NCBIfam" id="NF001664">
    <property type="entry name" value="PRK00431.1-6"/>
    <property type="match status" value="1"/>
</dbReference>
<dbReference type="AlphaFoldDB" id="A0AAD5WVR8"/>
<dbReference type="PANTHER" id="PTHR11106:SF27">
    <property type="entry name" value="MACRO DOMAIN-CONTAINING PROTEIN"/>
    <property type="match status" value="1"/>
</dbReference>
<feature type="region of interest" description="Disordered" evidence="1">
    <location>
        <begin position="217"/>
        <end position="300"/>
    </location>
</feature>
<gene>
    <name evidence="3" type="ORF">MKZ38_009350</name>
</gene>
<sequence>MAHVPTASSSASAADLPTVPELYFSTFLTPVEKDTTSFLPSAKVNKAVGIIRADITKLKVDAIVNAANKSLLGGGGVDGAIHRAAGFGLLKECRTLGGCPTGGAKITDAYNLPCKKVIHTVGPVYDDDDSHESRGYLKSCYTESLKRAVENECRTIAFSCISTGIYGYPSGKAAHVACRTIRGFLEGPDGDKLDKVVVCLFEMKDVEAYKRALPKHFPPAEESSEAAATDAEAQTEAQTLPKEEASKTEDKSATEQEVVDAKPAEGDAADAKPAEATGEGEVKPAEVTDEGEAAKKLSEE</sequence>
<protein>
    <submittedName>
        <fullName evidence="3">O-acetyl-ADP-ribose deacetylase MACROD1</fullName>
    </submittedName>
</protein>
<dbReference type="Proteomes" id="UP001201980">
    <property type="component" value="Unassembled WGS sequence"/>
</dbReference>
<evidence type="ECO:0000313" key="3">
    <source>
        <dbReference type="EMBL" id="KAJ2903784.1"/>
    </source>
</evidence>